<keyword evidence="14 17" id="KW-0496">Mitochondrion</keyword>
<dbReference type="CTD" id="4536"/>
<evidence type="ECO:0000256" key="6">
    <source>
        <dbReference type="ARBA" id="ARBA00022660"/>
    </source>
</evidence>
<keyword evidence="12 17" id="KW-0520">NAD</keyword>
<keyword evidence="5" id="KW-0813">Transport</keyword>
<keyword evidence="7 17" id="KW-0812">Transmembrane</keyword>
<dbReference type="EC" id="7.1.1.2" evidence="3 17"/>
<evidence type="ECO:0000256" key="5">
    <source>
        <dbReference type="ARBA" id="ARBA00022448"/>
    </source>
</evidence>
<reference evidence="19" key="1">
    <citation type="journal article" date="2009" name="BMC Genomics">
        <title>A close phylogenetic relationship between Sipuncula and Annelida evidenced from the complete mitochondrial genome sequence of Phascolosoma esculenta.</title>
        <authorList>
            <person name="Shen X."/>
            <person name="Ma X."/>
            <person name="Ren J."/>
            <person name="Zhao F."/>
        </authorList>
    </citation>
    <scope>NUCLEOTIDE SEQUENCE</scope>
</reference>
<dbReference type="AlphaFoldDB" id="C3PUJ1"/>
<gene>
    <name evidence="19" type="primary">ND2</name>
</gene>
<accession>C3PUJ1</accession>
<comment type="function">
    <text evidence="17">Core subunit of the mitochondrial membrane respiratory chain NADH dehydrogenase (Complex I) which catalyzes electron transfer from NADH through the respiratory chain, using ubiquinone as an electron acceptor. Essential for the catalytic activity and assembly of complex I.</text>
</comment>
<proteinExistence type="inferred from homology"/>
<dbReference type="EMBL" id="EF583817">
    <property type="protein sequence ID" value="ABQ52607.1"/>
    <property type="molecule type" value="Genomic_DNA"/>
</dbReference>
<dbReference type="PANTHER" id="PTHR46552">
    <property type="entry name" value="NADH-UBIQUINONE OXIDOREDUCTASE CHAIN 2"/>
    <property type="match status" value="1"/>
</dbReference>
<dbReference type="RefSeq" id="YP_002836192.1">
    <property type="nucleotide sequence ID" value="NC_012618.1"/>
</dbReference>
<evidence type="ECO:0000256" key="14">
    <source>
        <dbReference type="ARBA" id="ARBA00023128"/>
    </source>
</evidence>
<comment type="catalytic activity">
    <reaction evidence="16 17">
        <text>a ubiquinone + NADH + 5 H(+)(in) = a ubiquinol + NAD(+) + 4 H(+)(out)</text>
        <dbReference type="Rhea" id="RHEA:29091"/>
        <dbReference type="Rhea" id="RHEA-COMP:9565"/>
        <dbReference type="Rhea" id="RHEA-COMP:9566"/>
        <dbReference type="ChEBI" id="CHEBI:15378"/>
        <dbReference type="ChEBI" id="CHEBI:16389"/>
        <dbReference type="ChEBI" id="CHEBI:17976"/>
        <dbReference type="ChEBI" id="CHEBI:57540"/>
        <dbReference type="ChEBI" id="CHEBI:57945"/>
        <dbReference type="EC" id="7.1.1.2"/>
    </reaction>
</comment>
<comment type="similarity">
    <text evidence="2 17">Belongs to the complex I subunit 2 family.</text>
</comment>
<evidence type="ECO:0000256" key="8">
    <source>
        <dbReference type="ARBA" id="ARBA00022792"/>
    </source>
</evidence>
<evidence type="ECO:0000256" key="10">
    <source>
        <dbReference type="ARBA" id="ARBA00022982"/>
    </source>
</evidence>
<keyword evidence="9 17" id="KW-1278">Translocase</keyword>
<dbReference type="GO" id="GO:0008137">
    <property type="term" value="F:NADH dehydrogenase (ubiquinone) activity"/>
    <property type="evidence" value="ECO:0007669"/>
    <property type="project" value="UniProtKB-EC"/>
</dbReference>
<evidence type="ECO:0000256" key="12">
    <source>
        <dbReference type="ARBA" id="ARBA00023027"/>
    </source>
</evidence>
<feature type="transmembrane region" description="Helical" evidence="17">
    <location>
        <begin position="143"/>
        <end position="162"/>
    </location>
</feature>
<evidence type="ECO:0000256" key="11">
    <source>
        <dbReference type="ARBA" id="ARBA00022989"/>
    </source>
</evidence>
<keyword evidence="15 17" id="KW-0472">Membrane</keyword>
<dbReference type="InterPro" id="IPR050175">
    <property type="entry name" value="Complex_I_Subunit_2"/>
</dbReference>
<evidence type="ECO:0000256" key="16">
    <source>
        <dbReference type="ARBA" id="ARBA00049551"/>
    </source>
</evidence>
<keyword evidence="11 17" id="KW-1133">Transmembrane helix</keyword>
<keyword evidence="6 17" id="KW-0679">Respiratory chain</keyword>
<name>C3PUJ1_9ANNE</name>
<sequence length="323" mass="36139">MTYMFLFFPYSYLFSFFLFSSALMALSASNWLAAWFAMELNLLSFIPIMISSNYLQELEGATKYFFSQSTGSALILWGAFSAINISHYLILVGLFLKLGVAPFHFWFPSVMSSTSWETCMILASWQKLPTLALLFFFSKSYLLFFLMIGSTSAILGGILGLNQTQLRTLLAYSAVNHTGWIIAIMSISVTASWLYFIVYIIISLTLMNMFKTLSSTFFWSYNLVNLVSLALLLSLGGLPPLSGFAVKLGAISLMASLSTPTTMCLIMGALLGLYYYLCLSFSFLLRSFNFHLSSSPAFSKKSCTLIILSLMFFTLFSNTFVLL</sequence>
<geneLocation type="mitochondrion" evidence="19"/>
<feature type="transmembrane region" description="Helical" evidence="17">
    <location>
        <begin position="7"/>
        <end position="26"/>
    </location>
</feature>
<keyword evidence="8 17" id="KW-0999">Mitochondrion inner membrane</keyword>
<feature type="transmembrane region" description="Helical" evidence="17">
    <location>
        <begin position="193"/>
        <end position="210"/>
    </location>
</feature>
<dbReference type="InterPro" id="IPR001750">
    <property type="entry name" value="ND/Mrp_TM"/>
</dbReference>
<dbReference type="GO" id="GO:0005743">
    <property type="term" value="C:mitochondrial inner membrane"/>
    <property type="evidence" value="ECO:0007669"/>
    <property type="project" value="UniProtKB-SubCell"/>
</dbReference>
<dbReference type="GO" id="GO:0006120">
    <property type="term" value="P:mitochondrial electron transport, NADH to ubiquinone"/>
    <property type="evidence" value="ECO:0007669"/>
    <property type="project" value="InterPro"/>
</dbReference>
<organism evidence="19">
    <name type="scientific">Phascolosoma esculenta</name>
    <dbReference type="NCBI Taxonomy" id="419950"/>
    <lineage>
        <taxon>Eukaryota</taxon>
        <taxon>Metazoa</taxon>
        <taxon>Spiralia</taxon>
        <taxon>Lophotrochozoa</taxon>
        <taxon>Annelida</taxon>
        <taxon>Sipuncula</taxon>
        <taxon>Phascolosomatidea</taxon>
        <taxon>Phascolosomatiformes</taxon>
        <taxon>Phascolosomatidae</taxon>
        <taxon>Phascolosoma</taxon>
    </lineage>
</organism>
<evidence type="ECO:0000313" key="19">
    <source>
        <dbReference type="EMBL" id="ABQ52607.1"/>
    </source>
</evidence>
<comment type="subcellular location">
    <subcellularLocation>
        <location evidence="1 17">Mitochondrion inner membrane</location>
        <topology evidence="1 17">Multi-pass membrane protein</topology>
    </subcellularLocation>
</comment>
<evidence type="ECO:0000256" key="4">
    <source>
        <dbReference type="ARBA" id="ARBA00021008"/>
    </source>
</evidence>
<keyword evidence="13 17" id="KW-0830">Ubiquinone</keyword>
<feature type="domain" description="NADH:quinone oxidoreductase/Mrp antiporter transmembrane" evidence="18">
    <location>
        <begin position="81"/>
        <end position="270"/>
    </location>
</feature>
<feature type="transmembrane region" description="Helical" evidence="17">
    <location>
        <begin position="222"/>
        <end position="245"/>
    </location>
</feature>
<dbReference type="InterPro" id="IPR003917">
    <property type="entry name" value="NADH_UbQ_OxRdtase_chain2"/>
</dbReference>
<dbReference type="GeneID" id="7802898"/>
<protein>
    <recommendedName>
        <fullName evidence="4 17">NADH-ubiquinone oxidoreductase chain 2</fullName>
        <ecNumber evidence="3 17">7.1.1.2</ecNumber>
    </recommendedName>
</protein>
<evidence type="ECO:0000256" key="9">
    <source>
        <dbReference type="ARBA" id="ARBA00022967"/>
    </source>
</evidence>
<keyword evidence="10 17" id="KW-0249">Electron transport</keyword>
<evidence type="ECO:0000256" key="3">
    <source>
        <dbReference type="ARBA" id="ARBA00012944"/>
    </source>
</evidence>
<evidence type="ECO:0000256" key="2">
    <source>
        <dbReference type="ARBA" id="ARBA00007012"/>
    </source>
</evidence>
<dbReference type="PRINTS" id="PR01436">
    <property type="entry name" value="NADHDHGNASE2"/>
</dbReference>
<evidence type="ECO:0000256" key="7">
    <source>
        <dbReference type="ARBA" id="ARBA00022692"/>
    </source>
</evidence>
<evidence type="ECO:0000256" key="13">
    <source>
        <dbReference type="ARBA" id="ARBA00023075"/>
    </source>
</evidence>
<dbReference type="PANTHER" id="PTHR46552:SF1">
    <property type="entry name" value="NADH-UBIQUINONE OXIDOREDUCTASE CHAIN 2"/>
    <property type="match status" value="1"/>
</dbReference>
<feature type="transmembrane region" description="Helical" evidence="17">
    <location>
        <begin position="305"/>
        <end position="322"/>
    </location>
</feature>
<evidence type="ECO:0000256" key="15">
    <source>
        <dbReference type="ARBA" id="ARBA00023136"/>
    </source>
</evidence>
<evidence type="ECO:0000256" key="1">
    <source>
        <dbReference type="ARBA" id="ARBA00004448"/>
    </source>
</evidence>
<dbReference type="Pfam" id="PF00361">
    <property type="entry name" value="Proton_antipo_M"/>
    <property type="match status" value="1"/>
</dbReference>
<evidence type="ECO:0000259" key="18">
    <source>
        <dbReference type="Pfam" id="PF00361"/>
    </source>
</evidence>
<feature type="transmembrane region" description="Helical" evidence="17">
    <location>
        <begin position="265"/>
        <end position="285"/>
    </location>
</feature>
<evidence type="ECO:0000256" key="17">
    <source>
        <dbReference type="RuleBase" id="RU003403"/>
    </source>
</evidence>